<protein>
    <submittedName>
        <fullName evidence="3">Uncharacterized protein</fullName>
    </submittedName>
</protein>
<feature type="coiled-coil region" evidence="1">
    <location>
        <begin position="225"/>
        <end position="266"/>
    </location>
</feature>
<feature type="compositionally biased region" description="Polar residues" evidence="2">
    <location>
        <begin position="171"/>
        <end position="186"/>
    </location>
</feature>
<name>A0A7R7XUZ5_9EURO</name>
<dbReference type="RefSeq" id="XP_041559478.1">
    <property type="nucleotide sequence ID" value="XM_041693561.1"/>
</dbReference>
<dbReference type="EMBL" id="AP024448">
    <property type="protein sequence ID" value="BCS27284.1"/>
    <property type="molecule type" value="Genomic_DNA"/>
</dbReference>
<evidence type="ECO:0000256" key="2">
    <source>
        <dbReference type="SAM" id="MobiDB-lite"/>
    </source>
</evidence>
<feature type="compositionally biased region" description="Acidic residues" evidence="2">
    <location>
        <begin position="97"/>
        <end position="124"/>
    </location>
</feature>
<keyword evidence="4" id="KW-1185">Reference proteome</keyword>
<dbReference type="OrthoDB" id="10487802at2759"/>
<evidence type="ECO:0000313" key="3">
    <source>
        <dbReference type="EMBL" id="BCS27284.1"/>
    </source>
</evidence>
<reference evidence="3" key="1">
    <citation type="submission" date="2021-01" db="EMBL/GenBank/DDBJ databases">
        <authorList>
            <consortium name="Aspergillus puulaauensis MK2 genome sequencing consortium"/>
            <person name="Kazuki M."/>
            <person name="Futagami T."/>
        </authorList>
    </citation>
    <scope>NUCLEOTIDE SEQUENCE</scope>
    <source>
        <strain evidence="3">MK2</strain>
    </source>
</reference>
<organism evidence="3 4">
    <name type="scientific">Aspergillus puulaauensis</name>
    <dbReference type="NCBI Taxonomy" id="1220207"/>
    <lineage>
        <taxon>Eukaryota</taxon>
        <taxon>Fungi</taxon>
        <taxon>Dikarya</taxon>
        <taxon>Ascomycota</taxon>
        <taxon>Pezizomycotina</taxon>
        <taxon>Eurotiomycetes</taxon>
        <taxon>Eurotiomycetidae</taxon>
        <taxon>Eurotiales</taxon>
        <taxon>Aspergillaceae</taxon>
        <taxon>Aspergillus</taxon>
    </lineage>
</organism>
<evidence type="ECO:0000313" key="4">
    <source>
        <dbReference type="Proteomes" id="UP000654913"/>
    </source>
</evidence>
<keyword evidence="1" id="KW-0175">Coiled coil</keyword>
<reference evidence="3" key="2">
    <citation type="submission" date="2021-02" db="EMBL/GenBank/DDBJ databases">
        <title>Aspergillus puulaauensis MK2 genome sequence.</title>
        <authorList>
            <person name="Futagami T."/>
            <person name="Mori K."/>
            <person name="Kadooka C."/>
            <person name="Tanaka T."/>
        </authorList>
    </citation>
    <scope>NUCLEOTIDE SEQUENCE</scope>
    <source>
        <strain evidence="3">MK2</strain>
    </source>
</reference>
<dbReference type="GeneID" id="64977289"/>
<dbReference type="Proteomes" id="UP000654913">
    <property type="component" value="Chromosome 6"/>
</dbReference>
<feature type="region of interest" description="Disordered" evidence="2">
    <location>
        <begin position="70"/>
        <end position="150"/>
    </location>
</feature>
<gene>
    <name evidence="3" type="ORF">APUU_60332A</name>
</gene>
<dbReference type="AlphaFoldDB" id="A0A7R7XUZ5"/>
<evidence type="ECO:0000256" key="1">
    <source>
        <dbReference type="SAM" id="Coils"/>
    </source>
</evidence>
<proteinExistence type="predicted"/>
<sequence length="279" mass="31203">MPPSERRIRGRPRRWTKDEDRLLLALGEKFPQRGQLRQHLTDKELELRDQFPGKTIAALMIQHMRLVKAKRGSKTENGSAGVVTRTRGSAGRKGPEDIGDGEASDSESDSESDPDSGTENEEDRDTGAEKCSDTNSQRSAILDPVNDGESYPITYRAGSFMCKMDRPSPSPTEQDVGSGSSPSQLSPAEMARAGGRLSTAMVLYGNATKYHQENLMKERELLYAISEAADDIDVAEQRVQDARSRRENLRRELDEVRERVRVGAEMDRVLQRQLHQVDC</sequence>
<feature type="region of interest" description="Disordered" evidence="2">
    <location>
        <begin position="162"/>
        <end position="187"/>
    </location>
</feature>
<dbReference type="KEGG" id="apuu:APUU_60332A"/>
<accession>A0A7R7XUZ5</accession>